<reference evidence="4" key="1">
    <citation type="submission" date="2025-08" db="UniProtKB">
        <authorList>
            <consortium name="Ensembl"/>
        </authorList>
    </citation>
    <scope>IDENTIFICATION</scope>
</reference>
<keyword evidence="3" id="KW-0732">Signal</keyword>
<feature type="signal peptide" evidence="3">
    <location>
        <begin position="1"/>
        <end position="22"/>
    </location>
</feature>
<feature type="compositionally biased region" description="Polar residues" evidence="1">
    <location>
        <begin position="34"/>
        <end position="55"/>
    </location>
</feature>
<dbReference type="Proteomes" id="UP000694388">
    <property type="component" value="Unplaced"/>
</dbReference>
<dbReference type="AlphaFoldDB" id="A0A8C4N362"/>
<protein>
    <submittedName>
        <fullName evidence="4">Uncharacterized protein</fullName>
    </submittedName>
</protein>
<feature type="region of interest" description="Disordered" evidence="1">
    <location>
        <begin position="32"/>
        <end position="60"/>
    </location>
</feature>
<keyword evidence="2" id="KW-0472">Membrane</keyword>
<name>A0A8C4N362_EPTBU</name>
<sequence>MKAWSFVLPVLLLVVSVQQSCAAAVLEHEPDLKGTTSQSTINSPSINLTRGTTMQPRPEPDVRGLTVLSSEKLPSSGPSSTSQTWRLIPLPSHLGKRRQKDLGVLGQVIGFAMMGIIISAGVGISLVYLHKKWKRLQKGQHLKKQERELKRLQGVGTYENSACDDTRGPGTSPGQVADPKLQFPEGEIPLVSHDACC</sequence>
<keyword evidence="2" id="KW-1133">Transmembrane helix</keyword>
<accession>A0A8C4N362</accession>
<evidence type="ECO:0000256" key="2">
    <source>
        <dbReference type="SAM" id="Phobius"/>
    </source>
</evidence>
<feature type="chain" id="PRO_5034598191" evidence="3">
    <location>
        <begin position="23"/>
        <end position="197"/>
    </location>
</feature>
<feature type="transmembrane region" description="Helical" evidence="2">
    <location>
        <begin position="104"/>
        <end position="129"/>
    </location>
</feature>
<evidence type="ECO:0000256" key="3">
    <source>
        <dbReference type="SAM" id="SignalP"/>
    </source>
</evidence>
<keyword evidence="5" id="KW-1185">Reference proteome</keyword>
<evidence type="ECO:0000256" key="1">
    <source>
        <dbReference type="SAM" id="MobiDB-lite"/>
    </source>
</evidence>
<evidence type="ECO:0000313" key="4">
    <source>
        <dbReference type="Ensembl" id="ENSEBUP00000001696.1"/>
    </source>
</evidence>
<dbReference type="Ensembl" id="ENSEBUT00000002030.1">
    <property type="protein sequence ID" value="ENSEBUP00000001696.1"/>
    <property type="gene ID" value="ENSEBUG00000001412.1"/>
</dbReference>
<keyword evidence="2" id="KW-0812">Transmembrane</keyword>
<organism evidence="4 5">
    <name type="scientific">Eptatretus burgeri</name>
    <name type="common">Inshore hagfish</name>
    <dbReference type="NCBI Taxonomy" id="7764"/>
    <lineage>
        <taxon>Eukaryota</taxon>
        <taxon>Metazoa</taxon>
        <taxon>Chordata</taxon>
        <taxon>Craniata</taxon>
        <taxon>Vertebrata</taxon>
        <taxon>Cyclostomata</taxon>
        <taxon>Myxini</taxon>
        <taxon>Myxiniformes</taxon>
        <taxon>Myxinidae</taxon>
        <taxon>Eptatretinae</taxon>
        <taxon>Eptatretus</taxon>
    </lineage>
</organism>
<proteinExistence type="predicted"/>
<evidence type="ECO:0000313" key="5">
    <source>
        <dbReference type="Proteomes" id="UP000694388"/>
    </source>
</evidence>
<reference evidence="4" key="2">
    <citation type="submission" date="2025-09" db="UniProtKB">
        <authorList>
            <consortium name="Ensembl"/>
        </authorList>
    </citation>
    <scope>IDENTIFICATION</scope>
</reference>